<dbReference type="GO" id="GO:0019478">
    <property type="term" value="P:D-amino acid catabolic process"/>
    <property type="evidence" value="ECO:0007669"/>
    <property type="project" value="UniProtKB-UniRule"/>
</dbReference>
<dbReference type="InterPro" id="IPR003732">
    <property type="entry name" value="Daa-tRNA_deacyls_DTD"/>
</dbReference>
<evidence type="ECO:0000313" key="3">
    <source>
        <dbReference type="EMBL" id="AFH49431.1"/>
    </source>
</evidence>
<dbReference type="EC" id="3.1.1.96" evidence="2"/>
<keyword evidence="4" id="KW-1185">Reference proteome</keyword>
<dbReference type="GO" id="GO:0106026">
    <property type="term" value="F:Gly-tRNA(Ala) deacylase activity"/>
    <property type="evidence" value="ECO:0007669"/>
    <property type="project" value="UniProtKB-UniRule"/>
</dbReference>
<comment type="catalytic activity">
    <reaction evidence="2">
        <text>a D-aminoacyl-tRNA + H2O = a tRNA + a D-alpha-amino acid + H(+)</text>
        <dbReference type="Rhea" id="RHEA:13953"/>
        <dbReference type="Rhea" id="RHEA-COMP:10123"/>
        <dbReference type="Rhea" id="RHEA-COMP:10124"/>
        <dbReference type="ChEBI" id="CHEBI:15377"/>
        <dbReference type="ChEBI" id="CHEBI:15378"/>
        <dbReference type="ChEBI" id="CHEBI:59871"/>
        <dbReference type="ChEBI" id="CHEBI:78442"/>
        <dbReference type="ChEBI" id="CHEBI:79333"/>
        <dbReference type="EC" id="3.1.1.96"/>
    </reaction>
</comment>
<gene>
    <name evidence="2 3" type="primary">dtd</name>
    <name evidence="3" type="ordered locus">IALB_1724</name>
</gene>
<dbReference type="GO" id="GO:0051500">
    <property type="term" value="F:D-tyrosyl-tRNA(Tyr) deacylase activity"/>
    <property type="evidence" value="ECO:0007669"/>
    <property type="project" value="TreeGrafter"/>
</dbReference>
<dbReference type="STRING" id="945713.IALB_1724"/>
<reference evidence="3 4" key="1">
    <citation type="journal article" date="2012" name="Front. Microbiol.">
        <title>Complete genome of Ignavibacterium album, a metabolically versatile, flagellated, facultative anaerobe from the phylum Chlorobi.</title>
        <authorList>
            <person name="Liu Z."/>
            <person name="Frigaard N.-U."/>
            <person name="Vogl K."/>
            <person name="Iino T."/>
            <person name="Ohkuma M."/>
            <person name="Overmann J."/>
            <person name="Bryant D.A."/>
        </authorList>
    </citation>
    <scope>NUCLEOTIDE SEQUENCE [LARGE SCALE GENOMIC DNA]</scope>
    <source>
        <strain evidence="4">DSM 19864 / JCM 16511 / NBRC 101810 / Mat9-16</strain>
    </source>
</reference>
<dbReference type="PATRIC" id="fig|945713.3.peg.1727"/>
<dbReference type="GO" id="GO:0043908">
    <property type="term" value="F:Ser(Gly)-tRNA(Ala) hydrolase activity"/>
    <property type="evidence" value="ECO:0007669"/>
    <property type="project" value="UniProtKB-UniRule"/>
</dbReference>
<dbReference type="Gene3D" id="3.50.80.10">
    <property type="entry name" value="D-tyrosyl-tRNA(Tyr) deacylase"/>
    <property type="match status" value="1"/>
</dbReference>
<comment type="catalytic activity">
    <reaction evidence="2">
        <text>glycyl-tRNA(Ala) + H2O = tRNA(Ala) + glycine + H(+)</text>
        <dbReference type="Rhea" id="RHEA:53744"/>
        <dbReference type="Rhea" id="RHEA-COMP:9657"/>
        <dbReference type="Rhea" id="RHEA-COMP:13640"/>
        <dbReference type="ChEBI" id="CHEBI:15377"/>
        <dbReference type="ChEBI" id="CHEBI:15378"/>
        <dbReference type="ChEBI" id="CHEBI:57305"/>
        <dbReference type="ChEBI" id="CHEBI:78442"/>
        <dbReference type="ChEBI" id="CHEBI:78522"/>
    </reaction>
</comment>
<sequence length="154" mass="17301">MKVVVQKVSEAGVYIENEDYSAEIRKGLVILLGIKYDDTIEDVNFLADKCSNLRIFPDENEKMNLSVKDVDGEVLVISQFTLYGDAQRGNRPSFTEAARPDTAIPLYEKFIQRMKENLGESKVKSGIFGAMMLVKIFNDGPVTILIDSRKSEKS</sequence>
<name>I0AKC4_IGNAJ</name>
<dbReference type="PANTHER" id="PTHR10472:SF5">
    <property type="entry name" value="D-AMINOACYL-TRNA DEACYLASE 1"/>
    <property type="match status" value="1"/>
</dbReference>
<dbReference type="HOGENOM" id="CLU_076901_1_0_10"/>
<dbReference type="KEGG" id="ial:IALB_1724"/>
<dbReference type="GO" id="GO:0000049">
    <property type="term" value="F:tRNA binding"/>
    <property type="evidence" value="ECO:0007669"/>
    <property type="project" value="UniProtKB-UniRule"/>
</dbReference>
<comment type="function">
    <text evidence="2">An aminoacyl-tRNA editing enzyme that deacylates mischarged D-aminoacyl-tRNAs. Also deacylates mischarged glycyl-tRNA(Ala), protecting cells against glycine mischarging by AlaRS. Acts via tRNA-based rather than protein-based catalysis; rejects L-amino acids rather than detecting D-amino acids in the active site. By recycling D-aminoacyl-tRNA to D-amino acids and free tRNA molecules, this enzyme counteracts the toxicity associated with the formation of D-aminoacyl-tRNA entities in vivo and helps enforce protein L-homochirality.</text>
</comment>
<dbReference type="Pfam" id="PF02580">
    <property type="entry name" value="Tyr_Deacylase"/>
    <property type="match status" value="1"/>
</dbReference>
<comment type="similarity">
    <text evidence="1 2">Belongs to the DTD family.</text>
</comment>
<evidence type="ECO:0000313" key="4">
    <source>
        <dbReference type="Proteomes" id="UP000007394"/>
    </source>
</evidence>
<protein>
    <recommendedName>
        <fullName evidence="2">D-aminoacyl-tRNA deacylase</fullName>
        <shortName evidence="2">DTD</shortName>
        <ecNumber evidence="2">3.1.1.96</ecNumber>
    </recommendedName>
    <alternativeName>
        <fullName evidence="2">Gly-tRNA(Ala) deacylase</fullName>
        <ecNumber evidence="2">3.1.1.-</ecNumber>
    </alternativeName>
</protein>
<dbReference type="EMBL" id="CP003418">
    <property type="protein sequence ID" value="AFH49431.1"/>
    <property type="molecule type" value="Genomic_DNA"/>
</dbReference>
<dbReference type="NCBIfam" id="TIGR00256">
    <property type="entry name" value="D-aminoacyl-tRNA deacylase"/>
    <property type="match status" value="1"/>
</dbReference>
<keyword evidence="2" id="KW-0963">Cytoplasm</keyword>
<comment type="domain">
    <text evidence="2">A Gly-cisPro motif from one monomer fits into the active site of the other monomer to allow specific chiral rejection of L-amino acids.</text>
</comment>
<comment type="subunit">
    <text evidence="2">Homodimer.</text>
</comment>
<evidence type="ECO:0000256" key="1">
    <source>
        <dbReference type="ARBA" id="ARBA00009673"/>
    </source>
</evidence>
<keyword evidence="2" id="KW-0820">tRNA-binding</keyword>
<dbReference type="GO" id="GO:0005737">
    <property type="term" value="C:cytoplasm"/>
    <property type="evidence" value="ECO:0007669"/>
    <property type="project" value="UniProtKB-SubCell"/>
</dbReference>
<dbReference type="Proteomes" id="UP000007394">
    <property type="component" value="Chromosome"/>
</dbReference>
<dbReference type="EC" id="3.1.1.-" evidence="2"/>
<keyword evidence="2" id="KW-0378">Hydrolase</keyword>
<dbReference type="PANTHER" id="PTHR10472">
    <property type="entry name" value="D-TYROSYL-TRNA TYR DEACYLASE"/>
    <property type="match status" value="1"/>
</dbReference>
<keyword evidence="2" id="KW-0694">RNA-binding</keyword>
<dbReference type="InterPro" id="IPR023509">
    <property type="entry name" value="DTD-like_sf"/>
</dbReference>
<feature type="short sequence motif" description="Gly-cisPro motif, important for rejection of L-amino acids" evidence="2">
    <location>
        <begin position="140"/>
        <end position="141"/>
    </location>
</feature>
<dbReference type="RefSeq" id="WP_014560582.1">
    <property type="nucleotide sequence ID" value="NC_017464.1"/>
</dbReference>
<dbReference type="eggNOG" id="COG1490">
    <property type="taxonomic scope" value="Bacteria"/>
</dbReference>
<dbReference type="AlphaFoldDB" id="I0AKC4"/>
<dbReference type="OrthoDB" id="9801395at2"/>
<dbReference type="SUPFAM" id="SSF69500">
    <property type="entry name" value="DTD-like"/>
    <property type="match status" value="1"/>
</dbReference>
<organism evidence="3 4">
    <name type="scientific">Ignavibacterium album (strain DSM 19864 / JCM 16511 / NBRC 101810 / Mat9-16)</name>
    <dbReference type="NCBI Taxonomy" id="945713"/>
    <lineage>
        <taxon>Bacteria</taxon>
        <taxon>Pseudomonadati</taxon>
        <taxon>Ignavibacteriota</taxon>
        <taxon>Ignavibacteria</taxon>
        <taxon>Ignavibacteriales</taxon>
        <taxon>Ignavibacteriaceae</taxon>
        <taxon>Ignavibacterium</taxon>
    </lineage>
</organism>
<dbReference type="HAMAP" id="MF_00518">
    <property type="entry name" value="Deacylase_Dtd"/>
    <property type="match status" value="1"/>
</dbReference>
<accession>I0AKC4</accession>
<evidence type="ECO:0000256" key="2">
    <source>
        <dbReference type="HAMAP-Rule" id="MF_00518"/>
    </source>
</evidence>
<comment type="subcellular location">
    <subcellularLocation>
        <location evidence="2">Cytoplasm</location>
    </subcellularLocation>
</comment>
<proteinExistence type="inferred from homology"/>
<dbReference type="FunFam" id="3.50.80.10:FF:000001">
    <property type="entry name" value="D-aminoacyl-tRNA deacylase"/>
    <property type="match status" value="1"/>
</dbReference>